<evidence type="ECO:0000256" key="1">
    <source>
        <dbReference type="SAM" id="MobiDB-lite"/>
    </source>
</evidence>
<dbReference type="InParanoid" id="M1DX81"/>
<feature type="compositionally biased region" description="Basic and acidic residues" evidence="1">
    <location>
        <begin position="200"/>
        <end position="223"/>
    </location>
</feature>
<reference evidence="3" key="1">
    <citation type="journal article" date="2011" name="Nature">
        <title>Genome sequence and analysis of the tuber crop potato.</title>
        <authorList>
            <consortium name="The Potato Genome Sequencing Consortium"/>
        </authorList>
    </citation>
    <scope>NUCLEOTIDE SEQUENCE [LARGE SCALE GENOMIC DNA]</scope>
    <source>
        <strain evidence="3">cv. DM1-3 516 R44</strain>
    </source>
</reference>
<feature type="compositionally biased region" description="Low complexity" evidence="1">
    <location>
        <begin position="41"/>
        <end position="59"/>
    </location>
</feature>
<keyword evidence="3" id="KW-1185">Reference proteome</keyword>
<feature type="region of interest" description="Disordered" evidence="1">
    <location>
        <begin position="28"/>
        <end position="59"/>
    </location>
</feature>
<evidence type="ECO:0000313" key="3">
    <source>
        <dbReference type="Proteomes" id="UP000011115"/>
    </source>
</evidence>
<dbReference type="Proteomes" id="UP000011115">
    <property type="component" value="Unassembled WGS sequence"/>
</dbReference>
<dbReference type="HOGENOM" id="CLU_028647_6_0_1"/>
<protein>
    <submittedName>
        <fullName evidence="2">Integrase core domain containing protein</fullName>
    </submittedName>
</protein>
<feature type="compositionally biased region" description="Basic and acidic residues" evidence="1">
    <location>
        <begin position="181"/>
        <end position="190"/>
    </location>
</feature>
<feature type="region of interest" description="Disordered" evidence="1">
    <location>
        <begin position="181"/>
        <end position="223"/>
    </location>
</feature>
<evidence type="ECO:0000313" key="2">
    <source>
        <dbReference type="EnsemblPlants" id="PGSC0003DMT400095872"/>
    </source>
</evidence>
<dbReference type="AlphaFoldDB" id="M1DX81"/>
<proteinExistence type="predicted"/>
<accession>M1DX81</accession>
<reference evidence="2" key="2">
    <citation type="submission" date="2015-06" db="UniProtKB">
        <authorList>
            <consortium name="EnsemblPlants"/>
        </authorList>
    </citation>
    <scope>IDENTIFICATION</scope>
    <source>
        <strain evidence="2">DM1-3 516 R44</strain>
    </source>
</reference>
<dbReference type="Gramene" id="PGSC0003DMT400095872">
    <property type="protein sequence ID" value="PGSC0003DMT400095872"/>
    <property type="gene ID" value="PGSC0003DMG400045443"/>
</dbReference>
<dbReference type="PaxDb" id="4113-PGSC0003DMT400095872"/>
<organism evidence="2 3">
    <name type="scientific">Solanum tuberosum</name>
    <name type="common">Potato</name>
    <dbReference type="NCBI Taxonomy" id="4113"/>
    <lineage>
        <taxon>Eukaryota</taxon>
        <taxon>Viridiplantae</taxon>
        <taxon>Streptophyta</taxon>
        <taxon>Embryophyta</taxon>
        <taxon>Tracheophyta</taxon>
        <taxon>Spermatophyta</taxon>
        <taxon>Magnoliopsida</taxon>
        <taxon>eudicotyledons</taxon>
        <taxon>Gunneridae</taxon>
        <taxon>Pentapetalae</taxon>
        <taxon>asterids</taxon>
        <taxon>lamiids</taxon>
        <taxon>Solanales</taxon>
        <taxon>Solanaceae</taxon>
        <taxon>Solanoideae</taxon>
        <taxon>Solaneae</taxon>
        <taxon>Solanum</taxon>
    </lineage>
</organism>
<dbReference type="EnsemblPlants" id="PGSC0003DMT400095872">
    <property type="protein sequence ID" value="PGSC0003DMT400095872"/>
    <property type="gene ID" value="PGSC0003DMG400045443"/>
</dbReference>
<sequence>MWRHLAESPRLRYLPWVLILQTQWGKHGRSPQYTRSHQDCPTSSSQAPSMAPSSSRSTPQLGATVVPLARVHKLEAQMATLLHHIQPWMQKSIAESEARMEQRMEGMMDQKVQAINKRLDAFELRILEQSAPAIDLSALQAELASLRTEVDAILAAPSVEPQVAPTALADDTVLDTLFSRTAEEGLEPTHAKGKRHRSHRTEEEKAQKRQRRQEKEVRRASILDEELRQQRVHERVAKASSSAQL</sequence>
<name>M1DX81_SOLTU</name>